<keyword evidence="4" id="KW-0547">Nucleotide-binding</keyword>
<dbReference type="FunFam" id="1.10.10.10:FF:000322">
    <property type="entry name" value="Probable disease resistance protein At1g63360"/>
    <property type="match status" value="1"/>
</dbReference>
<dbReference type="PANTHER" id="PTHR33463:SF220">
    <property type="entry name" value="NB-ARC DOMAIN-CONTAINING PROTEIN"/>
    <property type="match status" value="1"/>
</dbReference>
<evidence type="ECO:0000256" key="2">
    <source>
        <dbReference type="ARBA" id="ARBA00022614"/>
    </source>
</evidence>
<dbReference type="GO" id="GO:0005524">
    <property type="term" value="F:ATP binding"/>
    <property type="evidence" value="ECO:0007669"/>
    <property type="project" value="UniProtKB-KW"/>
</dbReference>
<accession>A0A8X8B156</accession>
<evidence type="ECO:0000256" key="3">
    <source>
        <dbReference type="ARBA" id="ARBA00022737"/>
    </source>
</evidence>
<feature type="domain" description="Disease resistance protein winged helix" evidence="8">
    <location>
        <begin position="411"/>
        <end position="477"/>
    </location>
</feature>
<keyword evidence="6" id="KW-0067">ATP-binding</keyword>
<dbReference type="InterPro" id="IPR042197">
    <property type="entry name" value="Apaf_helical"/>
</dbReference>
<evidence type="ECO:0000313" key="9">
    <source>
        <dbReference type="EMBL" id="KAG2320079.1"/>
    </source>
</evidence>
<dbReference type="Proteomes" id="UP000886595">
    <property type="component" value="Unassembled WGS sequence"/>
</dbReference>
<dbReference type="Gene3D" id="3.40.50.300">
    <property type="entry name" value="P-loop containing nucleotide triphosphate hydrolases"/>
    <property type="match status" value="1"/>
</dbReference>
<dbReference type="OrthoDB" id="1081564at2759"/>
<name>A0A8X8B156_BRACI</name>
<dbReference type="InterPro" id="IPR001611">
    <property type="entry name" value="Leu-rich_rpt"/>
</dbReference>
<dbReference type="InterPro" id="IPR002182">
    <property type="entry name" value="NB-ARC"/>
</dbReference>
<dbReference type="SMART" id="SM00369">
    <property type="entry name" value="LRR_TYP"/>
    <property type="match status" value="3"/>
</dbReference>
<proteinExistence type="inferred from homology"/>
<dbReference type="Pfam" id="PF23559">
    <property type="entry name" value="WHD_DRP"/>
    <property type="match status" value="1"/>
</dbReference>
<sequence length="870" mass="97885">MGNVVSSGFQPATSFFLEKAKCILELEDHLEALQEVEPSLKAVKVDLQEQIEMEEQKGLRVLNEFKVWLSKVEAIQAKVTKLLEDRSAEIERLSMCGYCSSNFFVTYRYGKDVLATLEKVQSILSSKPSGEVARMGPPPGIVKIITQRTVGLEKMLDATWSRLMEKEVGILGLYGMGGIGKSTLLKEINNKLLEEKRDEFEVVIFVEVSKNLQVEKIQNEIGERLGICDEAWEKKTQNVKASRIWGALTRKRFVMLLDDIWRKLDLVQEIGIPLPSPENGSKVVFTTRSQHVCGRMGSHDLEVKQLDSENAWELFREKVGDNRLANDPTIYVIAKQICAKCKGLPLALIVIGETMACKTSVREWQYAIDVLDTNATSYPEVKDEILKVLKLSYDDLKDDTVQQCFQFCALLPEDKLIHKEGLVHYWISEGIINGGGNKERAMNQGHRIIGILVSACLLMPVYTLEFVTMHDVIRQMALWVASSFGKEEEKVIVKTGAGLQQMPEVRDWNAVRRMSLTKNEIQNISISPECPNLTTLLLTHNMLVNISGEFFLSMPKLVILDLTSNRNLTGLPEEISSLVSLRHLDLSDTSLENLPVGLGKLIQLRYFDLTGVRTLQSSLSVISSLVNIEMLFLHEGTFLSLEMIEDIKLLRNLIGLGVTINNMVVLERLVSIPKLASCIQYITMEGILAKDGPLQFEAAMASLNTITIRESSISDIVEHTRYGCRSTSAISFQNLSHVFFFGVSGIEDLSWLIFAPNLTFVSVEGPSPELQEIVSSEKVSGILHKGSSIVPFRKLCTIRLVNLEELKSIYSELLELPSLKSMTIQNCPKLKRLPFSMKLLDFVDFVLRVNIVGDDQWWEGLEWEDEATED</sequence>
<feature type="domain" description="NB-ARC" evidence="7">
    <location>
        <begin position="153"/>
        <end position="324"/>
    </location>
</feature>
<dbReference type="Gene3D" id="3.80.10.10">
    <property type="entry name" value="Ribonuclease Inhibitor"/>
    <property type="match status" value="1"/>
</dbReference>
<keyword evidence="2" id="KW-0433">Leucine-rich repeat</keyword>
<evidence type="ECO:0000256" key="1">
    <source>
        <dbReference type="ARBA" id="ARBA00008894"/>
    </source>
</evidence>
<evidence type="ECO:0000259" key="8">
    <source>
        <dbReference type="Pfam" id="PF23559"/>
    </source>
</evidence>
<evidence type="ECO:0000256" key="6">
    <source>
        <dbReference type="ARBA" id="ARBA00022840"/>
    </source>
</evidence>
<dbReference type="InterPro" id="IPR058922">
    <property type="entry name" value="WHD_DRP"/>
</dbReference>
<comment type="similarity">
    <text evidence="1">Belongs to the disease resistance NB-LRR family.</text>
</comment>
<dbReference type="PRINTS" id="PR00364">
    <property type="entry name" value="DISEASERSIST"/>
</dbReference>
<evidence type="ECO:0000259" key="7">
    <source>
        <dbReference type="Pfam" id="PF00931"/>
    </source>
</evidence>
<dbReference type="PANTHER" id="PTHR33463">
    <property type="entry name" value="NB-ARC DOMAIN-CONTAINING PROTEIN-RELATED"/>
    <property type="match status" value="1"/>
</dbReference>
<reference evidence="9 10" key="1">
    <citation type="submission" date="2020-02" db="EMBL/GenBank/DDBJ databases">
        <authorList>
            <person name="Ma Q."/>
            <person name="Huang Y."/>
            <person name="Song X."/>
            <person name="Pei D."/>
        </authorList>
    </citation>
    <scope>NUCLEOTIDE SEQUENCE [LARGE SCALE GENOMIC DNA]</scope>
    <source>
        <strain evidence="9">Sxm20200214</strain>
        <tissue evidence="9">Leaf</tissue>
    </source>
</reference>
<dbReference type="SUPFAM" id="SSF52540">
    <property type="entry name" value="P-loop containing nucleoside triphosphate hydrolases"/>
    <property type="match status" value="1"/>
</dbReference>
<dbReference type="GO" id="GO:0006952">
    <property type="term" value="P:defense response"/>
    <property type="evidence" value="ECO:0007669"/>
    <property type="project" value="UniProtKB-KW"/>
</dbReference>
<keyword evidence="3" id="KW-0677">Repeat</keyword>
<dbReference type="FunFam" id="3.40.50.300:FF:001091">
    <property type="entry name" value="Probable disease resistance protein At1g61300"/>
    <property type="match status" value="1"/>
</dbReference>
<dbReference type="InterPro" id="IPR032675">
    <property type="entry name" value="LRR_dom_sf"/>
</dbReference>
<dbReference type="AlphaFoldDB" id="A0A8X8B156"/>
<dbReference type="Pfam" id="PF00931">
    <property type="entry name" value="NB-ARC"/>
    <property type="match status" value="1"/>
</dbReference>
<protein>
    <recommendedName>
        <fullName evidence="11">NB-ARC domain-containing protein</fullName>
    </recommendedName>
</protein>
<evidence type="ECO:0000313" key="10">
    <source>
        <dbReference type="Proteomes" id="UP000886595"/>
    </source>
</evidence>
<keyword evidence="5" id="KW-0611">Plant defense</keyword>
<gene>
    <name evidence="9" type="ORF">Bca52824_013292</name>
</gene>
<keyword evidence="10" id="KW-1185">Reference proteome</keyword>
<dbReference type="Pfam" id="PF13855">
    <property type="entry name" value="LRR_8"/>
    <property type="match status" value="1"/>
</dbReference>
<dbReference type="InterPro" id="IPR050905">
    <property type="entry name" value="Plant_NBS-LRR"/>
</dbReference>
<dbReference type="EMBL" id="JAAMPC010000003">
    <property type="protein sequence ID" value="KAG2320079.1"/>
    <property type="molecule type" value="Genomic_DNA"/>
</dbReference>
<evidence type="ECO:0000256" key="4">
    <source>
        <dbReference type="ARBA" id="ARBA00022741"/>
    </source>
</evidence>
<dbReference type="Gene3D" id="1.10.8.430">
    <property type="entry name" value="Helical domain of apoptotic protease-activating factors"/>
    <property type="match status" value="1"/>
</dbReference>
<dbReference type="SUPFAM" id="SSF52058">
    <property type="entry name" value="L domain-like"/>
    <property type="match status" value="1"/>
</dbReference>
<organism evidence="9 10">
    <name type="scientific">Brassica carinata</name>
    <name type="common">Ethiopian mustard</name>
    <name type="synonym">Abyssinian cabbage</name>
    <dbReference type="NCBI Taxonomy" id="52824"/>
    <lineage>
        <taxon>Eukaryota</taxon>
        <taxon>Viridiplantae</taxon>
        <taxon>Streptophyta</taxon>
        <taxon>Embryophyta</taxon>
        <taxon>Tracheophyta</taxon>
        <taxon>Spermatophyta</taxon>
        <taxon>Magnoliopsida</taxon>
        <taxon>eudicotyledons</taxon>
        <taxon>Gunneridae</taxon>
        <taxon>Pentapetalae</taxon>
        <taxon>rosids</taxon>
        <taxon>malvids</taxon>
        <taxon>Brassicales</taxon>
        <taxon>Brassicaceae</taxon>
        <taxon>Brassiceae</taxon>
        <taxon>Brassica</taxon>
    </lineage>
</organism>
<evidence type="ECO:0000256" key="5">
    <source>
        <dbReference type="ARBA" id="ARBA00022821"/>
    </source>
</evidence>
<dbReference type="InterPro" id="IPR003591">
    <property type="entry name" value="Leu-rich_rpt_typical-subtyp"/>
</dbReference>
<dbReference type="PROSITE" id="PS51450">
    <property type="entry name" value="LRR"/>
    <property type="match status" value="1"/>
</dbReference>
<dbReference type="GO" id="GO:0043531">
    <property type="term" value="F:ADP binding"/>
    <property type="evidence" value="ECO:0007669"/>
    <property type="project" value="InterPro"/>
</dbReference>
<comment type="caution">
    <text evidence="9">The sequence shown here is derived from an EMBL/GenBank/DDBJ whole genome shotgun (WGS) entry which is preliminary data.</text>
</comment>
<dbReference type="FunFam" id="1.10.8.430:FF:000003">
    <property type="entry name" value="Probable disease resistance protein At5g66910"/>
    <property type="match status" value="1"/>
</dbReference>
<evidence type="ECO:0008006" key="11">
    <source>
        <dbReference type="Google" id="ProtNLM"/>
    </source>
</evidence>
<dbReference type="InterPro" id="IPR027417">
    <property type="entry name" value="P-loop_NTPase"/>
</dbReference>